<protein>
    <submittedName>
        <fullName evidence="7 8">Fimbrial protein</fullName>
    </submittedName>
</protein>
<dbReference type="Proteomes" id="UP001187066">
    <property type="component" value="Unassembled WGS sequence"/>
</dbReference>
<dbReference type="SUPFAM" id="SSF49401">
    <property type="entry name" value="Bacterial adhesins"/>
    <property type="match status" value="1"/>
</dbReference>
<feature type="chain" id="PRO_5019080869" evidence="5">
    <location>
        <begin position="22"/>
        <end position="173"/>
    </location>
</feature>
<dbReference type="Gene3D" id="2.60.40.1090">
    <property type="entry name" value="Fimbrial-type adhesion domain"/>
    <property type="match status" value="1"/>
</dbReference>
<dbReference type="OrthoDB" id="6466381at2"/>
<dbReference type="RefSeq" id="WP_125294844.1">
    <property type="nucleotide sequence ID" value="NZ_CP100494.1"/>
</dbReference>
<dbReference type="EMBL" id="RHXB01000015">
    <property type="protein sequence ID" value="RSE22935.1"/>
    <property type="molecule type" value="Genomic_DNA"/>
</dbReference>
<evidence type="ECO:0000256" key="4">
    <source>
        <dbReference type="ARBA" id="ARBA00023263"/>
    </source>
</evidence>
<evidence type="ECO:0000256" key="5">
    <source>
        <dbReference type="SAM" id="SignalP"/>
    </source>
</evidence>
<evidence type="ECO:0000259" key="6">
    <source>
        <dbReference type="Pfam" id="PF00419"/>
    </source>
</evidence>
<dbReference type="GO" id="GO:0043709">
    <property type="term" value="P:cell adhesion involved in single-species biofilm formation"/>
    <property type="evidence" value="ECO:0007669"/>
    <property type="project" value="TreeGrafter"/>
</dbReference>
<evidence type="ECO:0000256" key="3">
    <source>
        <dbReference type="ARBA" id="ARBA00022729"/>
    </source>
</evidence>
<gene>
    <name evidence="8" type="ORF">EGT71_19330</name>
    <name evidence="7" type="ORF">R4P48_11835</name>
</gene>
<dbReference type="PANTHER" id="PTHR33420:SF3">
    <property type="entry name" value="FIMBRIAL SUBUNIT ELFA"/>
    <property type="match status" value="1"/>
</dbReference>
<dbReference type="GeneID" id="84663873"/>
<evidence type="ECO:0000313" key="7">
    <source>
        <dbReference type="EMBL" id="MDV7023368.1"/>
    </source>
</evidence>
<keyword evidence="10" id="KW-1185">Reference proteome</keyword>
<dbReference type="GO" id="GO:0009289">
    <property type="term" value="C:pilus"/>
    <property type="evidence" value="ECO:0007669"/>
    <property type="project" value="UniProtKB-SubCell"/>
</dbReference>
<proteinExistence type="inferred from homology"/>
<accession>A0A427UQV0</accession>
<comment type="caution">
    <text evidence="8">The sequence shown here is derived from an EMBL/GenBank/DDBJ whole genome shotgun (WGS) entry which is preliminary data.</text>
</comment>
<name>A0A427UQV0_9ENTR</name>
<dbReference type="Pfam" id="PF00419">
    <property type="entry name" value="Fimbrial"/>
    <property type="match status" value="1"/>
</dbReference>
<keyword evidence="3 5" id="KW-0732">Signal</keyword>
<feature type="signal peptide" evidence="5">
    <location>
        <begin position="1"/>
        <end position="21"/>
    </location>
</feature>
<dbReference type="PANTHER" id="PTHR33420">
    <property type="entry name" value="FIMBRIAL SUBUNIT ELFA-RELATED"/>
    <property type="match status" value="1"/>
</dbReference>
<keyword evidence="4" id="KW-0281">Fimbrium</keyword>
<feature type="domain" description="Fimbrial-type adhesion" evidence="6">
    <location>
        <begin position="26"/>
        <end position="173"/>
    </location>
</feature>
<dbReference type="InterPro" id="IPR000259">
    <property type="entry name" value="Adhesion_dom_fimbrial"/>
</dbReference>
<dbReference type="EMBL" id="JAWLOF010000007">
    <property type="protein sequence ID" value="MDV7023368.1"/>
    <property type="molecule type" value="Genomic_DNA"/>
</dbReference>
<reference evidence="7 10" key="2">
    <citation type="submission" date="2023-10" db="EMBL/GenBank/DDBJ databases">
        <authorList>
            <person name="Dale J."/>
        </authorList>
    </citation>
    <scope>NUCLEOTIDE SEQUENCE [LARGE SCALE GENOMIC DNA]</scope>
    <source>
        <strain evidence="7 10">2023EL-00970</strain>
    </source>
</reference>
<dbReference type="InterPro" id="IPR036937">
    <property type="entry name" value="Adhesion_dom_fimbrial_sf"/>
</dbReference>
<comment type="subcellular location">
    <subcellularLocation>
        <location evidence="1">Fimbrium</location>
    </subcellularLocation>
</comment>
<comment type="similarity">
    <text evidence="2">Belongs to the fimbrial protein family.</text>
</comment>
<reference evidence="8 9" key="1">
    <citation type="submission" date="2018-10" db="EMBL/GenBank/DDBJ databases">
        <title>Transmission dynamics of multidrug resistant bacteria on intensive care unit surfaces.</title>
        <authorList>
            <person name="D'Souza A.W."/>
            <person name="Potter R.F."/>
            <person name="Wallace M."/>
            <person name="Shupe A."/>
            <person name="Patel S."/>
            <person name="Sun S."/>
            <person name="Gul D."/>
            <person name="Kwon J.H."/>
            <person name="Andleeb S."/>
            <person name="Burnham C.-A.D."/>
            <person name="Dantas G."/>
        </authorList>
    </citation>
    <scope>NUCLEOTIDE SEQUENCE [LARGE SCALE GENOMIC DNA]</scope>
    <source>
        <strain evidence="8 9">AS_373</strain>
    </source>
</reference>
<evidence type="ECO:0000256" key="2">
    <source>
        <dbReference type="ARBA" id="ARBA00006671"/>
    </source>
</evidence>
<organism evidence="8 9">
    <name type="scientific">Atlantibacter subterraneus</name>
    <dbReference type="NCBI Taxonomy" id="255519"/>
    <lineage>
        <taxon>Bacteria</taxon>
        <taxon>Pseudomonadati</taxon>
        <taxon>Pseudomonadota</taxon>
        <taxon>Gammaproteobacteria</taxon>
        <taxon>Enterobacterales</taxon>
        <taxon>Enterobacteriaceae</taxon>
        <taxon>Atlantibacter</taxon>
    </lineage>
</organism>
<evidence type="ECO:0000313" key="8">
    <source>
        <dbReference type="EMBL" id="RSE22935.1"/>
    </source>
</evidence>
<evidence type="ECO:0000256" key="1">
    <source>
        <dbReference type="ARBA" id="ARBA00004561"/>
    </source>
</evidence>
<sequence>MKKIALISALAACFVASTAQAADGTINFTGTITDQACTVDVNSATQTVPMGTISNTAFGTSAGVTAGAKTFDIVLQSCPESVTSASVRFDGTTHAENSAILALSSGQTASHVGIALYEKDSATLIPVGTSSASVTLDSESSNTLSYIAKYMSTSTSVGAGSANSSTAFTITYQ</sequence>
<dbReference type="Proteomes" id="UP000275331">
    <property type="component" value="Unassembled WGS sequence"/>
</dbReference>
<dbReference type="AlphaFoldDB" id="A0A427UQV0"/>
<dbReference type="InterPro" id="IPR050263">
    <property type="entry name" value="Bact_Fimbrial_Adh_Pro"/>
</dbReference>
<evidence type="ECO:0000313" key="10">
    <source>
        <dbReference type="Proteomes" id="UP001187066"/>
    </source>
</evidence>
<dbReference type="InterPro" id="IPR008966">
    <property type="entry name" value="Adhesion_dom_sf"/>
</dbReference>
<evidence type="ECO:0000313" key="9">
    <source>
        <dbReference type="Proteomes" id="UP000275331"/>
    </source>
</evidence>